<evidence type="ECO:0008006" key="3">
    <source>
        <dbReference type="Google" id="ProtNLM"/>
    </source>
</evidence>
<dbReference type="Proteomes" id="UP000235965">
    <property type="component" value="Unassembled WGS sequence"/>
</dbReference>
<dbReference type="InParanoid" id="A0A2J7QGT9"/>
<sequence length="125" mass="14163">MNVKNVRSWVRQFKEGRTSCDNKPKQSQPCTSWSDNMFKRVEKVVLEDRLLSVENIASKVGISVGSVHTILHEDLRMRKVSSRSVPRMLADDHKAARMAICQALLTRDEGLKGTLFSSIVTMDET</sequence>
<name>A0A2J7QGT9_9NEOP</name>
<reference evidence="1 2" key="1">
    <citation type="submission" date="2017-12" db="EMBL/GenBank/DDBJ databases">
        <title>Hemimetabolous genomes reveal molecular basis of termite eusociality.</title>
        <authorList>
            <person name="Harrison M.C."/>
            <person name="Jongepier E."/>
            <person name="Robertson H.M."/>
            <person name="Arning N."/>
            <person name="Bitard-Feildel T."/>
            <person name="Chao H."/>
            <person name="Childers C.P."/>
            <person name="Dinh H."/>
            <person name="Doddapaneni H."/>
            <person name="Dugan S."/>
            <person name="Gowin J."/>
            <person name="Greiner C."/>
            <person name="Han Y."/>
            <person name="Hu H."/>
            <person name="Hughes D.S.T."/>
            <person name="Huylmans A.-K."/>
            <person name="Kemena C."/>
            <person name="Kremer L.P.M."/>
            <person name="Lee S.L."/>
            <person name="Lopez-Ezquerra A."/>
            <person name="Mallet L."/>
            <person name="Monroy-Kuhn J.M."/>
            <person name="Moser A."/>
            <person name="Murali S.C."/>
            <person name="Muzny D.M."/>
            <person name="Otani S."/>
            <person name="Piulachs M.-D."/>
            <person name="Poelchau M."/>
            <person name="Qu J."/>
            <person name="Schaub F."/>
            <person name="Wada-Katsumata A."/>
            <person name="Worley K.C."/>
            <person name="Xie Q."/>
            <person name="Ylla G."/>
            <person name="Poulsen M."/>
            <person name="Gibbs R.A."/>
            <person name="Schal C."/>
            <person name="Richards S."/>
            <person name="Belles X."/>
            <person name="Korb J."/>
            <person name="Bornberg-Bauer E."/>
        </authorList>
    </citation>
    <scope>NUCLEOTIDE SEQUENCE [LARGE SCALE GENOMIC DNA]</scope>
    <source>
        <tissue evidence="1">Whole body</tissue>
    </source>
</reference>
<keyword evidence="2" id="KW-1185">Reference proteome</keyword>
<comment type="caution">
    <text evidence="1">The sequence shown here is derived from an EMBL/GenBank/DDBJ whole genome shotgun (WGS) entry which is preliminary data.</text>
</comment>
<evidence type="ECO:0000313" key="1">
    <source>
        <dbReference type="EMBL" id="PNF27773.1"/>
    </source>
</evidence>
<dbReference type="STRING" id="105785.A0A2J7QGT9"/>
<dbReference type="EMBL" id="NEVH01014359">
    <property type="protein sequence ID" value="PNF27773.1"/>
    <property type="molecule type" value="Genomic_DNA"/>
</dbReference>
<dbReference type="InterPro" id="IPR052709">
    <property type="entry name" value="Transposase-MT_Hybrid"/>
</dbReference>
<proteinExistence type="predicted"/>
<dbReference type="AlphaFoldDB" id="A0A2J7QGT9"/>
<evidence type="ECO:0000313" key="2">
    <source>
        <dbReference type="Proteomes" id="UP000235965"/>
    </source>
</evidence>
<dbReference type="PANTHER" id="PTHR46060:SF1">
    <property type="entry name" value="MARINER MOS1 TRANSPOSASE-LIKE PROTEIN"/>
    <property type="match status" value="1"/>
</dbReference>
<accession>A0A2J7QGT9</accession>
<dbReference type="PANTHER" id="PTHR46060">
    <property type="entry name" value="MARINER MOS1 TRANSPOSASE-LIKE PROTEIN"/>
    <property type="match status" value="1"/>
</dbReference>
<organism evidence="1 2">
    <name type="scientific">Cryptotermes secundus</name>
    <dbReference type="NCBI Taxonomy" id="105785"/>
    <lineage>
        <taxon>Eukaryota</taxon>
        <taxon>Metazoa</taxon>
        <taxon>Ecdysozoa</taxon>
        <taxon>Arthropoda</taxon>
        <taxon>Hexapoda</taxon>
        <taxon>Insecta</taxon>
        <taxon>Pterygota</taxon>
        <taxon>Neoptera</taxon>
        <taxon>Polyneoptera</taxon>
        <taxon>Dictyoptera</taxon>
        <taxon>Blattodea</taxon>
        <taxon>Blattoidea</taxon>
        <taxon>Termitoidae</taxon>
        <taxon>Kalotermitidae</taxon>
        <taxon>Cryptotermitinae</taxon>
        <taxon>Cryptotermes</taxon>
    </lineage>
</organism>
<protein>
    <recommendedName>
        <fullName evidence="3">Mos1 transposase HTH domain-containing protein</fullName>
    </recommendedName>
</protein>
<gene>
    <name evidence="1" type="ORF">B7P43_G09179</name>
</gene>